<dbReference type="InterPro" id="IPR056191">
    <property type="entry name" value="NOMO_12th"/>
</dbReference>
<dbReference type="Proteomes" id="UP000053268">
    <property type="component" value="Unassembled WGS sequence"/>
</dbReference>
<keyword evidence="4" id="KW-1185">Reference proteome</keyword>
<reference evidence="3 4" key="1">
    <citation type="journal article" date="2015" name="Nat. Commun.">
        <title>Outbred genome sequencing and CRISPR/Cas9 gene editing in butterflies.</title>
        <authorList>
            <person name="Li X."/>
            <person name="Fan D."/>
            <person name="Zhang W."/>
            <person name="Liu G."/>
            <person name="Zhang L."/>
            <person name="Zhao L."/>
            <person name="Fang X."/>
            <person name="Chen L."/>
            <person name="Dong Y."/>
            <person name="Chen Y."/>
            <person name="Ding Y."/>
            <person name="Zhao R."/>
            <person name="Feng M."/>
            <person name="Zhu Y."/>
            <person name="Feng Y."/>
            <person name="Jiang X."/>
            <person name="Zhu D."/>
            <person name="Xiang H."/>
            <person name="Feng X."/>
            <person name="Li S."/>
            <person name="Wang J."/>
            <person name="Zhang G."/>
            <person name="Kronforst M.R."/>
            <person name="Wang W."/>
        </authorList>
    </citation>
    <scope>NUCLEOTIDE SEQUENCE [LARGE SCALE GENOMIC DNA]</scope>
    <source>
        <strain evidence="3">Ya'a_city_454_Px</strain>
        <tissue evidence="3">Whole body</tissue>
    </source>
</reference>
<dbReference type="STRING" id="66420.A0A194Q485"/>
<name>A0A194Q485_PAPXU</name>
<evidence type="ECO:0000313" key="4">
    <source>
        <dbReference type="Proteomes" id="UP000053268"/>
    </source>
</evidence>
<dbReference type="Pfam" id="PF23192">
    <property type="entry name" value="NOMO_12th"/>
    <property type="match status" value="1"/>
</dbReference>
<dbReference type="AlphaFoldDB" id="A0A194Q485"/>
<feature type="domain" description="NOMO C-terminal transthyretin-like" evidence="2">
    <location>
        <begin position="37"/>
        <end position="137"/>
    </location>
</feature>
<protein>
    <recommendedName>
        <fullName evidence="2">NOMO C-terminal transthyretin-like domain-containing protein</fullName>
    </recommendedName>
</protein>
<evidence type="ECO:0000259" key="2">
    <source>
        <dbReference type="Pfam" id="PF23192"/>
    </source>
</evidence>
<feature type="compositionally biased region" description="Pro residues" evidence="1">
    <location>
        <begin position="70"/>
        <end position="83"/>
    </location>
</feature>
<accession>A0A194Q485</accession>
<gene>
    <name evidence="3" type="ORF">RR46_02741</name>
</gene>
<organism evidence="3 4">
    <name type="scientific">Papilio xuthus</name>
    <name type="common">Asian swallowtail butterfly</name>
    <dbReference type="NCBI Taxonomy" id="66420"/>
    <lineage>
        <taxon>Eukaryota</taxon>
        <taxon>Metazoa</taxon>
        <taxon>Ecdysozoa</taxon>
        <taxon>Arthropoda</taxon>
        <taxon>Hexapoda</taxon>
        <taxon>Insecta</taxon>
        <taxon>Pterygota</taxon>
        <taxon>Neoptera</taxon>
        <taxon>Endopterygota</taxon>
        <taxon>Lepidoptera</taxon>
        <taxon>Glossata</taxon>
        <taxon>Ditrysia</taxon>
        <taxon>Papilionoidea</taxon>
        <taxon>Papilionidae</taxon>
        <taxon>Papilioninae</taxon>
        <taxon>Papilio</taxon>
    </lineage>
</organism>
<dbReference type="EMBL" id="KQ459465">
    <property type="protein sequence ID" value="KPJ00353.1"/>
    <property type="molecule type" value="Genomic_DNA"/>
</dbReference>
<proteinExistence type="predicted"/>
<sequence>MAPHDEILYDCEQMKEQDVQNVRLIAIQRVAVTDGGVVVRAPAEYIRTLRLTLSAQDSPHAPPLMTARPDAPPTPAPPAPPRPHAALVPLPRLPADNHTYVLRLDSTLSKATHDYDDVIIHFVSDGRFKDFTIDFMPKVRGSEQELRATSILIVPLLCLLGLAVSQRQRLLQLVLAASASAASAASAHAGKRAPRKKAQ</sequence>
<evidence type="ECO:0000313" key="3">
    <source>
        <dbReference type="EMBL" id="KPJ00353.1"/>
    </source>
</evidence>
<feature type="region of interest" description="Disordered" evidence="1">
    <location>
        <begin position="57"/>
        <end position="84"/>
    </location>
</feature>
<evidence type="ECO:0000256" key="1">
    <source>
        <dbReference type="SAM" id="MobiDB-lite"/>
    </source>
</evidence>